<dbReference type="InterPro" id="IPR051556">
    <property type="entry name" value="N-term/lysine_N-AcTrnsfr"/>
</dbReference>
<dbReference type="PANTHER" id="PTHR42919:SF8">
    <property type="entry name" value="N-ALPHA-ACETYLTRANSFERASE 50"/>
    <property type="match status" value="1"/>
</dbReference>
<evidence type="ECO:0000256" key="1">
    <source>
        <dbReference type="ARBA" id="ARBA00022679"/>
    </source>
</evidence>
<sequence>MSITFQRLKSTSRGLKQVRELNELYAEAFDEKEMYLENRPSDEYLLEILTKKDIIVCTALSGEQVAAGLTAYVMDKLEEETREVYIYDLAVAAQFRRQKIATHLLEFLIKESEKLGASAVFIQAEAEDEPAVALYESMGEREVAYHYDLYLNRRK</sequence>
<dbReference type="GO" id="GO:0016747">
    <property type="term" value="F:acyltransferase activity, transferring groups other than amino-acyl groups"/>
    <property type="evidence" value="ECO:0007669"/>
    <property type="project" value="InterPro"/>
</dbReference>
<keyword evidence="1 4" id="KW-0808">Transferase</keyword>
<protein>
    <submittedName>
        <fullName evidence="4">GNAT family N-acetyltransferase</fullName>
    </submittedName>
</protein>
<dbReference type="EMBL" id="REBZ01000156">
    <property type="protein sequence ID" value="TVP82551.1"/>
    <property type="molecule type" value="Genomic_DNA"/>
</dbReference>
<feature type="domain" description="N-acetyltransferase" evidence="3">
    <location>
        <begin position="3"/>
        <end position="155"/>
    </location>
</feature>
<reference evidence="4" key="1">
    <citation type="submission" date="2018-10" db="EMBL/GenBank/DDBJ databases">
        <title>Metagenomes of soda lake microbial mats from the interior of British Columbia, Canada.</title>
        <authorList>
            <person name="Zorz J.K."/>
            <person name="Sharp C."/>
            <person name="Kleiner M."/>
            <person name="Dong X."/>
            <person name="Strous M."/>
        </authorList>
    </citation>
    <scope>NUCLEOTIDE SEQUENCE</scope>
    <source>
        <strain evidence="4">LCM1.Bin51</strain>
    </source>
</reference>
<accession>A0A651DI03</accession>
<dbReference type="InterPro" id="IPR016181">
    <property type="entry name" value="Acyl_CoA_acyltransferase"/>
</dbReference>
<gene>
    <name evidence="4" type="ORF">EA344_11505</name>
</gene>
<dbReference type="PROSITE" id="PS51186">
    <property type="entry name" value="GNAT"/>
    <property type="match status" value="1"/>
</dbReference>
<evidence type="ECO:0000256" key="2">
    <source>
        <dbReference type="ARBA" id="ARBA00023315"/>
    </source>
</evidence>
<proteinExistence type="predicted"/>
<dbReference type="InterPro" id="IPR000182">
    <property type="entry name" value="GNAT_dom"/>
</dbReference>
<dbReference type="AlphaFoldDB" id="A0A651DI03"/>
<keyword evidence="2" id="KW-0012">Acyltransferase</keyword>
<comment type="caution">
    <text evidence="4">The sequence shown here is derived from an EMBL/GenBank/DDBJ whole genome shotgun (WGS) entry which is preliminary data.</text>
</comment>
<dbReference type="SUPFAM" id="SSF55729">
    <property type="entry name" value="Acyl-CoA N-acyltransferases (Nat)"/>
    <property type="match status" value="1"/>
</dbReference>
<dbReference type="Gene3D" id="3.40.630.30">
    <property type="match status" value="1"/>
</dbReference>
<evidence type="ECO:0000313" key="4">
    <source>
        <dbReference type="EMBL" id="TVP82551.1"/>
    </source>
</evidence>
<dbReference type="Pfam" id="PF00583">
    <property type="entry name" value="Acetyltransf_1"/>
    <property type="match status" value="1"/>
</dbReference>
<evidence type="ECO:0000259" key="3">
    <source>
        <dbReference type="PROSITE" id="PS51186"/>
    </source>
</evidence>
<dbReference type="CDD" id="cd04301">
    <property type="entry name" value="NAT_SF"/>
    <property type="match status" value="1"/>
</dbReference>
<name>A0A651DI03_9BACI</name>
<dbReference type="PANTHER" id="PTHR42919">
    <property type="entry name" value="N-ALPHA-ACETYLTRANSFERASE"/>
    <property type="match status" value="1"/>
</dbReference>
<organism evidence="4">
    <name type="scientific">Alkalicoccus sp</name>
    <dbReference type="NCBI Taxonomy" id="2005376"/>
    <lineage>
        <taxon>Bacteria</taxon>
        <taxon>Bacillati</taxon>
        <taxon>Bacillota</taxon>
        <taxon>Bacilli</taxon>
        <taxon>Bacillales</taxon>
        <taxon>Bacillaceae</taxon>
        <taxon>Alkalicoccus</taxon>
    </lineage>
</organism>